<dbReference type="eggNOG" id="COG1961">
    <property type="taxonomic scope" value="Bacteria"/>
</dbReference>
<sequence length="197" mass="22174">MAIYAYIRVSTDKQDAKNQTYTVSSYVADKSIGAVQYIEETVSGKKSWKQKKLADVIEKLDAGDKLIVTEMSRLGRSMLEVFEIFSICISKEVEVHIVKSNHVLKNDINSKVLTFAFSLASELERELISSRTKEALARRRAEGKKLGRPKGSQSSKLDSMIEEITILHRKGVNTTSIAKIYGVSQTAMRHFIKSRNL</sequence>
<name>D4H4W7_DENA2</name>
<evidence type="ECO:0000256" key="2">
    <source>
        <dbReference type="ARBA" id="ARBA00023125"/>
    </source>
</evidence>
<dbReference type="GO" id="GO:0000150">
    <property type="term" value="F:DNA strand exchange activity"/>
    <property type="evidence" value="ECO:0007669"/>
    <property type="project" value="InterPro"/>
</dbReference>
<dbReference type="PROSITE" id="PS00397">
    <property type="entry name" value="RECOMBINASES_1"/>
    <property type="match status" value="1"/>
</dbReference>
<evidence type="ECO:0000256" key="3">
    <source>
        <dbReference type="ARBA" id="ARBA00023172"/>
    </source>
</evidence>
<dbReference type="InterPro" id="IPR036162">
    <property type="entry name" value="Resolvase-like_N_sf"/>
</dbReference>
<feature type="active site" description="O-(5'-phospho-DNA)-serine intermediate" evidence="4 5">
    <location>
        <position position="10"/>
    </location>
</feature>
<dbReference type="GO" id="GO:0015074">
    <property type="term" value="P:DNA integration"/>
    <property type="evidence" value="ECO:0007669"/>
    <property type="project" value="UniProtKB-KW"/>
</dbReference>
<dbReference type="GO" id="GO:0003677">
    <property type="term" value="F:DNA binding"/>
    <property type="evidence" value="ECO:0007669"/>
    <property type="project" value="UniProtKB-KW"/>
</dbReference>
<reference evidence="7 8" key="1">
    <citation type="journal article" date="2010" name="Stand. Genomic Sci.">
        <title>Complete genome sequence of Denitrovibrio acetiphilus type strain (N2460).</title>
        <authorList>
            <person name="Kiss H."/>
            <person name="Lang E."/>
            <person name="Lapidus A."/>
            <person name="Copeland A."/>
            <person name="Nolan M."/>
            <person name="Glavina Del Rio T."/>
            <person name="Chen F."/>
            <person name="Lucas S."/>
            <person name="Tice H."/>
            <person name="Cheng J.F."/>
            <person name="Han C."/>
            <person name="Goodwin L."/>
            <person name="Pitluck S."/>
            <person name="Liolios K."/>
            <person name="Pati A."/>
            <person name="Ivanova N."/>
            <person name="Mavromatis K."/>
            <person name="Chen A."/>
            <person name="Palaniappan K."/>
            <person name="Land M."/>
            <person name="Hauser L."/>
            <person name="Chang Y.J."/>
            <person name="Jeffries C.D."/>
            <person name="Detter J.C."/>
            <person name="Brettin T."/>
            <person name="Spring S."/>
            <person name="Rohde M."/>
            <person name="Goker M."/>
            <person name="Woyke T."/>
            <person name="Bristow J."/>
            <person name="Eisen J.A."/>
            <person name="Markowitz V."/>
            <person name="Hugenholtz P."/>
            <person name="Kyrpides N.C."/>
            <person name="Klenk H.P."/>
        </authorList>
    </citation>
    <scope>NUCLEOTIDE SEQUENCE [LARGE SCALE GENOMIC DNA]</scope>
    <source>
        <strain evidence="8">DSM 12809 / NBRC 114555 / N2460</strain>
    </source>
</reference>
<dbReference type="PROSITE" id="PS51736">
    <property type="entry name" value="RECOMBINASES_3"/>
    <property type="match status" value="1"/>
</dbReference>
<dbReference type="PANTHER" id="PTHR30461:SF19">
    <property type="entry name" value="SITE-SPECIFIC RECOMBINASE RESOLVASE FAMILY"/>
    <property type="match status" value="1"/>
</dbReference>
<evidence type="ECO:0000256" key="1">
    <source>
        <dbReference type="ARBA" id="ARBA00022908"/>
    </source>
</evidence>
<dbReference type="InterPro" id="IPR050639">
    <property type="entry name" value="SSR_resolvase"/>
</dbReference>
<evidence type="ECO:0000256" key="5">
    <source>
        <dbReference type="PROSITE-ProRule" id="PRU10137"/>
    </source>
</evidence>
<dbReference type="InParanoid" id="D4H4W7"/>
<dbReference type="OrthoDB" id="9797501at2"/>
<accession>D4H4W7</accession>
<dbReference type="InterPro" id="IPR006119">
    <property type="entry name" value="Resolv_N"/>
</dbReference>
<evidence type="ECO:0000313" key="7">
    <source>
        <dbReference type="EMBL" id="ADD67511.1"/>
    </source>
</evidence>
<dbReference type="CDD" id="cd03768">
    <property type="entry name" value="SR_ResInv"/>
    <property type="match status" value="1"/>
</dbReference>
<dbReference type="KEGG" id="dap:Dacet_0727"/>
<proteinExistence type="predicted"/>
<dbReference type="Pfam" id="PF00239">
    <property type="entry name" value="Resolvase"/>
    <property type="match status" value="1"/>
</dbReference>
<evidence type="ECO:0000313" key="8">
    <source>
        <dbReference type="Proteomes" id="UP000002012"/>
    </source>
</evidence>
<evidence type="ECO:0000259" key="6">
    <source>
        <dbReference type="PROSITE" id="PS51736"/>
    </source>
</evidence>
<keyword evidence="3" id="KW-0233">DNA recombination</keyword>
<gene>
    <name evidence="7" type="ordered locus">Dacet_0727</name>
</gene>
<feature type="domain" description="Resolvase/invertase-type recombinase catalytic" evidence="6">
    <location>
        <begin position="2"/>
        <end position="143"/>
    </location>
</feature>
<dbReference type="Proteomes" id="UP000002012">
    <property type="component" value="Chromosome"/>
</dbReference>
<dbReference type="HOGENOM" id="CLU_010686_3_0_0"/>
<dbReference type="STRING" id="522772.Dacet_0727"/>
<dbReference type="AlphaFoldDB" id="D4H4W7"/>
<dbReference type="InterPro" id="IPR006118">
    <property type="entry name" value="Recombinase_CS"/>
</dbReference>
<dbReference type="FunCoup" id="D4H4W7">
    <property type="interactions" value="84"/>
</dbReference>
<dbReference type="EMBL" id="CP001968">
    <property type="protein sequence ID" value="ADD67511.1"/>
    <property type="molecule type" value="Genomic_DNA"/>
</dbReference>
<protein>
    <submittedName>
        <fullName evidence="7">Resolvase domain protein</fullName>
    </submittedName>
</protein>
<dbReference type="PaxDb" id="522772-Dacet_0727"/>
<dbReference type="SUPFAM" id="SSF53041">
    <property type="entry name" value="Resolvase-like"/>
    <property type="match status" value="1"/>
</dbReference>
<dbReference type="PANTHER" id="PTHR30461">
    <property type="entry name" value="DNA-INVERTASE FROM LAMBDOID PROPHAGE"/>
    <property type="match status" value="1"/>
</dbReference>
<dbReference type="RefSeq" id="WP_013010047.1">
    <property type="nucleotide sequence ID" value="NC_013943.1"/>
</dbReference>
<keyword evidence="8" id="KW-1185">Reference proteome</keyword>
<keyword evidence="1" id="KW-0229">DNA integration</keyword>
<dbReference type="Gene3D" id="3.40.50.1390">
    <property type="entry name" value="Resolvase, N-terminal catalytic domain"/>
    <property type="match status" value="1"/>
</dbReference>
<evidence type="ECO:0000256" key="4">
    <source>
        <dbReference type="PIRSR" id="PIRSR606118-50"/>
    </source>
</evidence>
<dbReference type="SMART" id="SM00857">
    <property type="entry name" value="Resolvase"/>
    <property type="match status" value="1"/>
</dbReference>
<organism evidence="7 8">
    <name type="scientific">Denitrovibrio acetiphilus (strain DSM 12809 / NBRC 114555 / N2460)</name>
    <dbReference type="NCBI Taxonomy" id="522772"/>
    <lineage>
        <taxon>Bacteria</taxon>
        <taxon>Pseudomonadati</taxon>
        <taxon>Deferribacterota</taxon>
        <taxon>Deferribacteres</taxon>
        <taxon>Deferribacterales</taxon>
        <taxon>Geovibrionaceae</taxon>
        <taxon>Denitrovibrio</taxon>
    </lineage>
</organism>
<keyword evidence="2" id="KW-0238">DNA-binding</keyword>